<dbReference type="InterPro" id="IPR051678">
    <property type="entry name" value="AGP_Transferase"/>
</dbReference>
<dbReference type="Pfam" id="PF01636">
    <property type="entry name" value="APH"/>
    <property type="match status" value="1"/>
</dbReference>
<evidence type="ECO:0000259" key="1">
    <source>
        <dbReference type="Pfam" id="PF01636"/>
    </source>
</evidence>
<dbReference type="InterPro" id="IPR002575">
    <property type="entry name" value="Aminoglycoside_PTrfase"/>
</dbReference>
<dbReference type="PANTHER" id="PTHR21310">
    <property type="entry name" value="AMINOGLYCOSIDE PHOSPHOTRANSFERASE-RELATED-RELATED"/>
    <property type="match status" value="1"/>
</dbReference>
<protein>
    <submittedName>
        <fullName evidence="2">Aminoglycoside phosphotransferase family protein</fullName>
    </submittedName>
</protein>
<keyword evidence="3" id="KW-1185">Reference proteome</keyword>
<dbReference type="Gene3D" id="3.90.1200.10">
    <property type="match status" value="1"/>
</dbReference>
<name>A0ABY4TDT8_9ACTN</name>
<dbReference type="InterPro" id="IPR011009">
    <property type="entry name" value="Kinase-like_dom_sf"/>
</dbReference>
<accession>A0ABY4TDT8</accession>
<dbReference type="EMBL" id="CP095474">
    <property type="protein sequence ID" value="URN17106.1"/>
    <property type="molecule type" value="Genomic_DNA"/>
</dbReference>
<dbReference type="PANTHER" id="PTHR21310:SF15">
    <property type="entry name" value="AMINOGLYCOSIDE PHOSPHOTRANSFERASE DOMAIN-CONTAINING PROTEIN"/>
    <property type="match status" value="1"/>
</dbReference>
<organism evidence="2 3">
    <name type="scientific">Streptomyces sudanensis</name>
    <dbReference type="NCBI Taxonomy" id="436397"/>
    <lineage>
        <taxon>Bacteria</taxon>
        <taxon>Bacillati</taxon>
        <taxon>Actinomycetota</taxon>
        <taxon>Actinomycetes</taxon>
        <taxon>Kitasatosporales</taxon>
        <taxon>Streptomycetaceae</taxon>
        <taxon>Streptomyces</taxon>
    </lineage>
</organism>
<dbReference type="RefSeq" id="WP_010473223.1">
    <property type="nucleotide sequence ID" value="NZ_CP095474.1"/>
</dbReference>
<proteinExistence type="predicted"/>
<dbReference type="SUPFAM" id="SSF56112">
    <property type="entry name" value="Protein kinase-like (PK-like)"/>
    <property type="match status" value="1"/>
</dbReference>
<evidence type="ECO:0000313" key="2">
    <source>
        <dbReference type="EMBL" id="URN17106.1"/>
    </source>
</evidence>
<feature type="domain" description="Aminoglycoside phosphotransferase" evidence="1">
    <location>
        <begin position="70"/>
        <end position="259"/>
    </location>
</feature>
<dbReference type="Proteomes" id="UP001056383">
    <property type="component" value="Chromosome"/>
</dbReference>
<gene>
    <name evidence="2" type="ORF">MW084_15490</name>
</gene>
<evidence type="ECO:0000313" key="3">
    <source>
        <dbReference type="Proteomes" id="UP001056383"/>
    </source>
</evidence>
<reference evidence="2" key="1">
    <citation type="submission" date="2022-04" db="EMBL/GenBank/DDBJ databases">
        <title>Systematic whole-genome sequencing reveals an unexpected diversity among actinomycetoma pathogens and provides insights into their antibacterial susceptibilities.</title>
        <authorList>
            <person name="Watson A.K."/>
            <person name="Kepplinger B."/>
            <person name="Bakhiet S.M."/>
            <person name="Mhmoud N.A."/>
            <person name="Chapman J."/>
            <person name="Allenby N."/>
            <person name="Mickiewicz K."/>
            <person name="Goodfellow M."/>
            <person name="Fahal A.H."/>
            <person name="Errington J."/>
        </authorList>
    </citation>
    <scope>NUCLEOTIDE SEQUENCE</scope>
    <source>
        <strain evidence="2">SD 504</strain>
    </source>
</reference>
<sequence length="304" mass="33950">MRTEAERTATLEREVRRALGDGGIRVLPWREGVDYFADLARRRDGGIVGVVRSPRHEVLPTSYEGTVDFADVLAKEVNVLGLLREAGVPAPSVLAWRRRGGSQGVSWMLCEHVDHRPTDELNEDQQHELGRITRAIHSIRPGTTVGRPQESWRSYVLERVADRLRAAERYCPRLPVETLLSRCAAGVPNGPGQADVLLHLDLRPPNLCVRGGRITAVIDVANAITGDPWLELARIRFCGLFTEAFRTGYGIGDADVGRRERLLDLYELDIAALMVVVAAEETNDEELLKSSRDRLEHLCARIIR</sequence>